<dbReference type="Pfam" id="PF00180">
    <property type="entry name" value="Iso_dh"/>
    <property type="match status" value="1"/>
</dbReference>
<comment type="subunit">
    <text evidence="3">Homodimer.</text>
</comment>
<feature type="modified residue" description="Phosphoserine" evidence="16">
    <location>
        <position position="115"/>
    </location>
</feature>
<dbReference type="EMBL" id="CP016268">
    <property type="protein sequence ID" value="ANO51316.1"/>
    <property type="molecule type" value="Genomic_DNA"/>
</dbReference>
<organism evidence="19 20">
    <name type="scientific">Woeseia oceani</name>
    <dbReference type="NCBI Taxonomy" id="1548547"/>
    <lineage>
        <taxon>Bacteria</taxon>
        <taxon>Pseudomonadati</taxon>
        <taxon>Pseudomonadota</taxon>
        <taxon>Gammaproteobacteria</taxon>
        <taxon>Woeseiales</taxon>
        <taxon>Woeseiaceae</taxon>
        <taxon>Woeseia</taxon>
    </lineage>
</organism>
<dbReference type="Proteomes" id="UP000092695">
    <property type="component" value="Chromosome"/>
</dbReference>
<dbReference type="SMART" id="SM01329">
    <property type="entry name" value="Iso_dh"/>
    <property type="match status" value="1"/>
</dbReference>
<comment type="catalytic activity">
    <reaction evidence="11">
        <text>D-threo-isocitrate + NADP(+) = 2-oxoglutarate + CO2 + NADPH</text>
        <dbReference type="Rhea" id="RHEA:19629"/>
        <dbReference type="ChEBI" id="CHEBI:15562"/>
        <dbReference type="ChEBI" id="CHEBI:16526"/>
        <dbReference type="ChEBI" id="CHEBI:16810"/>
        <dbReference type="ChEBI" id="CHEBI:57783"/>
        <dbReference type="ChEBI" id="CHEBI:58349"/>
        <dbReference type="EC" id="1.1.1.42"/>
    </reaction>
</comment>
<dbReference type="SUPFAM" id="SSF53659">
    <property type="entry name" value="Isocitrate/Isopropylmalate dehydrogenase-like"/>
    <property type="match status" value="1"/>
</dbReference>
<dbReference type="EC" id="1.1.1.42" evidence="17"/>
<evidence type="ECO:0000256" key="6">
    <source>
        <dbReference type="ARBA" id="ARBA00022723"/>
    </source>
</evidence>
<feature type="binding site" evidence="12">
    <location>
        <position position="115"/>
    </location>
    <ligand>
        <name>D-threo-isocitrate</name>
        <dbReference type="ChEBI" id="CHEBI:15562"/>
    </ligand>
</feature>
<feature type="site" description="Critical for catalysis" evidence="15">
    <location>
        <position position="162"/>
    </location>
</feature>
<dbReference type="InterPro" id="IPR019818">
    <property type="entry name" value="IsoCit/isopropylmalate_DH_CS"/>
</dbReference>
<dbReference type="RefSeq" id="WP_068615553.1">
    <property type="nucleotide sequence ID" value="NZ_CP016268.1"/>
</dbReference>
<feature type="binding site" evidence="12">
    <location>
        <position position="131"/>
    </location>
    <ligand>
        <name>D-threo-isocitrate</name>
        <dbReference type="ChEBI" id="CHEBI:15562"/>
    </ligand>
</feature>
<keyword evidence="6 17" id="KW-0479">Metal-binding</keyword>
<dbReference type="STRING" id="1548547.BA177_08985"/>
<dbReference type="InterPro" id="IPR004439">
    <property type="entry name" value="Isocitrate_DH_NADP_dimer_prok"/>
</dbReference>
<keyword evidence="5 17" id="KW-0816">Tricarboxylic acid cycle</keyword>
<evidence type="ECO:0000313" key="19">
    <source>
        <dbReference type="EMBL" id="ANO51316.1"/>
    </source>
</evidence>
<dbReference type="NCBIfam" id="NF005425">
    <property type="entry name" value="PRK07006.1"/>
    <property type="match status" value="1"/>
</dbReference>
<dbReference type="PANTHER" id="PTHR43504:SF1">
    <property type="entry name" value="ISOCITRATE DEHYDROGENASE [NADP]"/>
    <property type="match status" value="1"/>
</dbReference>
<sequence>MQYDHIKVPNDGSQITINPDHSLNVPDFPIIPFIEGDGIGIDVTPVMLDVVNAAVERAYGSKRAVRWMQVYAGQAAADLYGDNQYLPEETLHALRHYAVSIKGPLTTPIGGGMRSLNVTIRQTMDLFACVRPIRYFPGVSTPMKDSDLVDMTVFRENTEDIYAGIEFPAGSQEVQKLIKFLQSELGVTEIRFPASSGIGIKPVSREGSERLVRKAIQYCVDRDLGSVSLVHKGNIMKFTEGAFCQWGYEVAREEFGATPIDGGTWLTFKNPVTGRDIVIKDVIADNFLQQILLRPEEYDVIATLNLNGDYISDALAAQVGGIGIAPGANIGEGVGVFEATHGTAPGFAGKNRVNPGSLILSAEMMLRYMGWTEAADLIIKGVANTIANKELTFDLARLREAIRAPKRKVDPHDKSEVQEELEQLIPGAKLLGTRGFGRAIISHMDD</sequence>
<evidence type="ECO:0000256" key="13">
    <source>
        <dbReference type="PIRSR" id="PIRSR604439-2"/>
    </source>
</evidence>
<feature type="binding site" evidence="14">
    <location>
        <position position="309"/>
    </location>
    <ligand>
        <name>Mg(2+)</name>
        <dbReference type="ChEBI" id="CHEBI:18420"/>
    </ligand>
</feature>
<feature type="modified residue" description="N6-acetyllysine" evidence="16">
    <location>
        <position position="144"/>
    </location>
</feature>
<feature type="domain" description="Isopropylmalate dehydrogenase-like" evidence="18">
    <location>
        <begin position="30"/>
        <end position="440"/>
    </location>
</feature>
<reference evidence="19 20" key="1">
    <citation type="submission" date="2016-06" db="EMBL/GenBank/DDBJ databases">
        <title>Complete genome sequence of a deep-branching marine Gamma Proteobacterium Woeseia oceani type strain XK5.</title>
        <authorList>
            <person name="Mu D."/>
            <person name="Du Z."/>
        </authorList>
    </citation>
    <scope>NUCLEOTIDE SEQUENCE [LARGE SCALE GENOMIC DNA]</scope>
    <source>
        <strain evidence="19 20">XK5</strain>
    </source>
</reference>
<evidence type="ECO:0000256" key="7">
    <source>
        <dbReference type="ARBA" id="ARBA00022842"/>
    </source>
</evidence>
<evidence type="ECO:0000256" key="12">
    <source>
        <dbReference type="PIRSR" id="PIRSR604439-1"/>
    </source>
</evidence>
<evidence type="ECO:0000256" key="15">
    <source>
        <dbReference type="PIRSR" id="PIRSR604439-4"/>
    </source>
</evidence>
<dbReference type="GO" id="GO:0006097">
    <property type="term" value="P:glyoxylate cycle"/>
    <property type="evidence" value="ECO:0007669"/>
    <property type="project" value="UniProtKB-KW"/>
</dbReference>
<feature type="binding site" evidence="12">
    <location>
        <position position="117"/>
    </location>
    <ligand>
        <name>D-threo-isocitrate</name>
        <dbReference type="ChEBI" id="CHEBI:15562"/>
    </ligand>
</feature>
<dbReference type="GO" id="GO:0051287">
    <property type="term" value="F:NAD binding"/>
    <property type="evidence" value="ECO:0007669"/>
    <property type="project" value="InterPro"/>
</dbReference>
<dbReference type="PROSITE" id="PS00470">
    <property type="entry name" value="IDH_IMDH"/>
    <property type="match status" value="1"/>
</dbReference>
<evidence type="ECO:0000256" key="3">
    <source>
        <dbReference type="ARBA" id="ARBA00011738"/>
    </source>
</evidence>
<evidence type="ECO:0000256" key="1">
    <source>
        <dbReference type="ARBA" id="ARBA00001936"/>
    </source>
</evidence>
<keyword evidence="9" id="KW-0560">Oxidoreductase</keyword>
<keyword evidence="20" id="KW-1185">Reference proteome</keyword>
<dbReference type="Gene3D" id="3.40.718.10">
    <property type="entry name" value="Isopropylmalate Dehydrogenase"/>
    <property type="match status" value="1"/>
</dbReference>
<dbReference type="InterPro" id="IPR024084">
    <property type="entry name" value="IsoPropMal-DH-like_dom"/>
</dbReference>
<dbReference type="AlphaFoldDB" id="A0A193LFT2"/>
<evidence type="ECO:0000256" key="5">
    <source>
        <dbReference type="ARBA" id="ARBA00022532"/>
    </source>
</evidence>
<keyword evidence="10 14" id="KW-0464">Manganese</keyword>
<dbReference type="KEGG" id="woc:BA177_08985"/>
<feature type="binding site" evidence="13">
    <location>
        <position position="354"/>
    </location>
    <ligand>
        <name>NADP(+)</name>
        <dbReference type="ChEBI" id="CHEBI:58349"/>
    </ligand>
</feature>
<keyword evidence="8 13" id="KW-0521">NADP</keyword>
<feature type="modified residue" description="N6-succinyllysine" evidence="16">
    <location>
        <position position="102"/>
    </location>
</feature>
<evidence type="ECO:0000256" key="11">
    <source>
        <dbReference type="ARBA" id="ARBA00023554"/>
    </source>
</evidence>
<dbReference type="GO" id="GO:0004450">
    <property type="term" value="F:isocitrate dehydrogenase (NADP+) activity"/>
    <property type="evidence" value="ECO:0007669"/>
    <property type="project" value="UniProtKB-UniRule"/>
</dbReference>
<comment type="cofactor">
    <cofactor evidence="14">
        <name>Mg(2+)</name>
        <dbReference type="ChEBI" id="CHEBI:18420"/>
    </cofactor>
    <cofactor evidence="14">
        <name>Mn(2+)</name>
        <dbReference type="ChEBI" id="CHEBI:29035"/>
    </cofactor>
    <text evidence="14">Binds 1 Mg(2+) or Mn(2+) ion per subunit.</text>
</comment>
<evidence type="ECO:0000256" key="8">
    <source>
        <dbReference type="ARBA" id="ARBA00022857"/>
    </source>
</evidence>
<evidence type="ECO:0000256" key="10">
    <source>
        <dbReference type="ARBA" id="ARBA00023211"/>
    </source>
</evidence>
<evidence type="ECO:0000256" key="4">
    <source>
        <dbReference type="ARBA" id="ARBA00022435"/>
    </source>
</evidence>
<evidence type="ECO:0000313" key="20">
    <source>
        <dbReference type="Proteomes" id="UP000092695"/>
    </source>
</evidence>
<gene>
    <name evidence="19" type="ORF">BA177_08985</name>
</gene>
<feature type="binding site" evidence="12">
    <location>
        <position position="121"/>
    </location>
    <ligand>
        <name>D-threo-isocitrate</name>
        <dbReference type="ChEBI" id="CHEBI:15562"/>
    </ligand>
</feature>
<feature type="binding site" evidence="13">
    <location>
        <position position="106"/>
    </location>
    <ligand>
        <name>NADP(+)</name>
        <dbReference type="ChEBI" id="CHEBI:58349"/>
    </ligand>
</feature>
<feature type="site" description="Critical for catalysis" evidence="15">
    <location>
        <position position="232"/>
    </location>
</feature>
<name>A0A193LFT2_9GAMM</name>
<dbReference type="GO" id="GO:0000287">
    <property type="term" value="F:magnesium ion binding"/>
    <property type="evidence" value="ECO:0007669"/>
    <property type="project" value="InterPro"/>
</dbReference>
<dbReference type="PANTHER" id="PTHR43504">
    <property type="entry name" value="ISOCITRATE DEHYDROGENASE [NADP]"/>
    <property type="match status" value="1"/>
</dbReference>
<dbReference type="NCBIfam" id="TIGR00183">
    <property type="entry name" value="prok_nadp_idh"/>
    <property type="match status" value="1"/>
</dbReference>
<feature type="binding site" evidence="13">
    <location>
        <position position="397"/>
    </location>
    <ligand>
        <name>NADP(+)</name>
        <dbReference type="ChEBI" id="CHEBI:58349"/>
    </ligand>
</feature>
<protein>
    <recommendedName>
        <fullName evidence="17">Isocitrate dehydrogenase [NADP]</fullName>
        <ecNumber evidence="17">1.1.1.42</ecNumber>
    </recommendedName>
</protein>
<accession>A0A193LFT2</accession>
<comment type="cofactor">
    <cofactor evidence="1">
        <name>Mn(2+)</name>
        <dbReference type="ChEBI" id="CHEBI:29035"/>
    </cofactor>
</comment>
<evidence type="ECO:0000256" key="14">
    <source>
        <dbReference type="PIRSR" id="PIRSR604439-3"/>
    </source>
</evidence>
<evidence type="ECO:0000256" key="2">
    <source>
        <dbReference type="ARBA" id="ARBA00007769"/>
    </source>
</evidence>
<evidence type="ECO:0000256" key="16">
    <source>
        <dbReference type="PIRSR" id="PIRSR604439-5"/>
    </source>
</evidence>
<proteinExistence type="inferred from homology"/>
<comment type="similarity">
    <text evidence="2">Belongs to the isocitrate and isopropylmalate dehydrogenases family.</text>
</comment>
<dbReference type="GO" id="GO:0006099">
    <property type="term" value="P:tricarboxylic acid cycle"/>
    <property type="evidence" value="ECO:0007669"/>
    <property type="project" value="UniProtKB-UniRule"/>
</dbReference>
<evidence type="ECO:0000256" key="9">
    <source>
        <dbReference type="ARBA" id="ARBA00023002"/>
    </source>
</evidence>
<dbReference type="OrthoDB" id="9806254at2"/>
<feature type="binding site" evidence="12">
    <location>
        <position position="155"/>
    </location>
    <ligand>
        <name>D-threo-isocitrate</name>
        <dbReference type="ChEBI" id="CHEBI:15562"/>
    </ligand>
</feature>
<evidence type="ECO:0000256" key="17">
    <source>
        <dbReference type="RuleBase" id="RU004446"/>
    </source>
</evidence>
<keyword evidence="7 14" id="KW-0460">Magnesium</keyword>
<keyword evidence="4 17" id="KW-0329">Glyoxylate bypass</keyword>
<evidence type="ECO:0000259" key="18">
    <source>
        <dbReference type="SMART" id="SM01329"/>
    </source>
</evidence>